<organism evidence="18 19">
    <name type="scientific">Dimorphilus gyrociliatus</name>
    <dbReference type="NCBI Taxonomy" id="2664684"/>
    <lineage>
        <taxon>Eukaryota</taxon>
        <taxon>Metazoa</taxon>
        <taxon>Spiralia</taxon>
        <taxon>Lophotrochozoa</taxon>
        <taxon>Annelida</taxon>
        <taxon>Polychaeta</taxon>
        <taxon>Polychaeta incertae sedis</taxon>
        <taxon>Dinophilidae</taxon>
        <taxon>Dimorphilus</taxon>
    </lineage>
</organism>
<keyword evidence="5 16" id="KW-0812">Transmembrane</keyword>
<feature type="transmembrane region" description="Helical" evidence="16">
    <location>
        <begin position="643"/>
        <end position="667"/>
    </location>
</feature>
<gene>
    <name evidence="18" type="ORF">DGYR_LOCUS6600</name>
</gene>
<dbReference type="PANTHER" id="PTHR45727">
    <property type="entry name" value="NPC INTRACELLULAR CHOLESTEROL TRANSPORTER 1"/>
    <property type="match status" value="1"/>
</dbReference>
<evidence type="ECO:0000256" key="4">
    <source>
        <dbReference type="ARBA" id="ARBA00022548"/>
    </source>
</evidence>
<keyword evidence="3" id="KW-0813">Transport</keyword>
<evidence type="ECO:0000256" key="9">
    <source>
        <dbReference type="ARBA" id="ARBA00023098"/>
    </source>
</evidence>
<keyword evidence="4" id="KW-0153">Cholesterol metabolism</keyword>
<evidence type="ECO:0000256" key="15">
    <source>
        <dbReference type="ARBA" id="ARBA00034049"/>
    </source>
</evidence>
<dbReference type="SUPFAM" id="SSF82866">
    <property type="entry name" value="Multidrug efflux transporter AcrB transmembrane domain"/>
    <property type="match status" value="2"/>
</dbReference>
<keyword evidence="12" id="KW-1207">Sterol metabolism</keyword>
<feature type="transmembrane region" description="Helical" evidence="16">
    <location>
        <begin position="716"/>
        <end position="741"/>
    </location>
</feature>
<evidence type="ECO:0000256" key="7">
    <source>
        <dbReference type="ARBA" id="ARBA00022989"/>
    </source>
</evidence>
<feature type="transmembrane region" description="Helical" evidence="16">
    <location>
        <begin position="262"/>
        <end position="284"/>
    </location>
</feature>
<comment type="catalytic activity">
    <reaction evidence="15">
        <text>cholesterol(in) = cholesterol(out)</text>
        <dbReference type="Rhea" id="RHEA:39747"/>
        <dbReference type="ChEBI" id="CHEBI:16113"/>
    </reaction>
</comment>
<dbReference type="GO" id="GO:0015485">
    <property type="term" value="F:cholesterol binding"/>
    <property type="evidence" value="ECO:0007669"/>
    <property type="project" value="TreeGrafter"/>
</dbReference>
<evidence type="ECO:0000313" key="18">
    <source>
        <dbReference type="EMBL" id="CAD5118179.1"/>
    </source>
</evidence>
<evidence type="ECO:0000256" key="14">
    <source>
        <dbReference type="ARBA" id="ARBA00023221"/>
    </source>
</evidence>
<comment type="similarity">
    <text evidence="2">Belongs to the patched family.</text>
</comment>
<keyword evidence="11" id="KW-1015">Disulfide bond</keyword>
<comment type="subcellular location">
    <subcellularLocation>
        <location evidence="1">Endomembrane system</location>
        <topology evidence="1">Multi-pass membrane protein</topology>
    </subcellularLocation>
</comment>
<accession>A0A7I8VRQ0</accession>
<feature type="domain" description="SSD" evidence="17">
    <location>
        <begin position="609"/>
        <end position="776"/>
    </location>
</feature>
<evidence type="ECO:0000313" key="19">
    <source>
        <dbReference type="Proteomes" id="UP000549394"/>
    </source>
</evidence>
<dbReference type="Pfam" id="PF12349">
    <property type="entry name" value="Sterol-sensing"/>
    <property type="match status" value="1"/>
</dbReference>
<evidence type="ECO:0000256" key="5">
    <source>
        <dbReference type="ARBA" id="ARBA00022692"/>
    </source>
</evidence>
<keyword evidence="13" id="KW-0325">Glycoprotein</keyword>
<dbReference type="InterPro" id="IPR004765">
    <property type="entry name" value="NPC1-like"/>
</dbReference>
<evidence type="ECO:0000256" key="8">
    <source>
        <dbReference type="ARBA" id="ARBA00023055"/>
    </source>
</evidence>
<evidence type="ECO:0000256" key="11">
    <source>
        <dbReference type="ARBA" id="ARBA00023157"/>
    </source>
</evidence>
<feature type="transmembrane region" description="Helical" evidence="16">
    <location>
        <begin position="830"/>
        <end position="850"/>
    </location>
</feature>
<evidence type="ECO:0000256" key="10">
    <source>
        <dbReference type="ARBA" id="ARBA00023136"/>
    </source>
</evidence>
<evidence type="ECO:0000256" key="6">
    <source>
        <dbReference type="ARBA" id="ARBA00022729"/>
    </source>
</evidence>
<dbReference type="Pfam" id="PF16414">
    <property type="entry name" value="NPC1_N"/>
    <property type="match status" value="1"/>
</dbReference>
<dbReference type="GO" id="GO:0005886">
    <property type="term" value="C:plasma membrane"/>
    <property type="evidence" value="ECO:0007669"/>
    <property type="project" value="TreeGrafter"/>
</dbReference>
<evidence type="ECO:0000259" key="17">
    <source>
        <dbReference type="PROSITE" id="PS50156"/>
    </source>
</evidence>
<evidence type="ECO:0000256" key="13">
    <source>
        <dbReference type="ARBA" id="ARBA00023180"/>
    </source>
</evidence>
<dbReference type="InterPro" id="IPR053958">
    <property type="entry name" value="HMGCR/SNAP/NPC1-like_SSD"/>
</dbReference>
<dbReference type="OrthoDB" id="6510177at2759"/>
<keyword evidence="10 16" id="KW-0472">Membrane</keyword>
<dbReference type="PANTHER" id="PTHR45727:SF2">
    <property type="entry name" value="NPC INTRACELLULAR CHOLESTEROL TRANSPORTER 1"/>
    <property type="match status" value="1"/>
</dbReference>
<dbReference type="GO" id="GO:0005319">
    <property type="term" value="F:lipid transporter activity"/>
    <property type="evidence" value="ECO:0007669"/>
    <property type="project" value="InterPro"/>
</dbReference>
<proteinExistence type="inferred from homology"/>
<keyword evidence="19" id="KW-1185">Reference proteome</keyword>
<evidence type="ECO:0000256" key="3">
    <source>
        <dbReference type="ARBA" id="ARBA00022448"/>
    </source>
</evidence>
<name>A0A7I8VRQ0_9ANNE</name>
<dbReference type="GO" id="GO:0008203">
    <property type="term" value="P:cholesterol metabolic process"/>
    <property type="evidence" value="ECO:0007669"/>
    <property type="project" value="UniProtKB-KW"/>
</dbReference>
<dbReference type="FunFam" id="1.20.1640.10:FF:000008">
    <property type="entry name" value="NPC intracellular cholesterol transporter 1"/>
    <property type="match status" value="1"/>
</dbReference>
<dbReference type="InterPro" id="IPR032190">
    <property type="entry name" value="NPC1_N"/>
</dbReference>
<dbReference type="InterPro" id="IPR000731">
    <property type="entry name" value="SSD"/>
</dbReference>
<keyword evidence="8" id="KW-0445">Lipid transport</keyword>
<feature type="transmembrane region" description="Helical" evidence="16">
    <location>
        <begin position="1123"/>
        <end position="1146"/>
    </location>
</feature>
<evidence type="ECO:0000256" key="12">
    <source>
        <dbReference type="ARBA" id="ARBA00023166"/>
    </source>
</evidence>
<feature type="transmembrane region" description="Helical" evidence="16">
    <location>
        <begin position="613"/>
        <end position="631"/>
    </location>
</feature>
<keyword evidence="7 16" id="KW-1133">Transmembrane helix</keyword>
<feature type="transmembrane region" description="Helical" evidence="16">
    <location>
        <begin position="673"/>
        <end position="695"/>
    </location>
</feature>
<dbReference type="EMBL" id="CAJFCJ010000008">
    <property type="protein sequence ID" value="CAD5118179.1"/>
    <property type="molecule type" value="Genomic_DNA"/>
</dbReference>
<feature type="transmembrane region" description="Helical" evidence="16">
    <location>
        <begin position="1089"/>
        <end position="1111"/>
    </location>
</feature>
<dbReference type="PROSITE" id="PS50156">
    <property type="entry name" value="SSD"/>
    <property type="match status" value="1"/>
</dbReference>
<dbReference type="Gene3D" id="1.20.1640.10">
    <property type="entry name" value="Multidrug efflux transporter AcrB transmembrane domain"/>
    <property type="match status" value="2"/>
</dbReference>
<dbReference type="GO" id="GO:0012505">
    <property type="term" value="C:endomembrane system"/>
    <property type="evidence" value="ECO:0007669"/>
    <property type="project" value="UniProtKB-SubCell"/>
</dbReference>
<dbReference type="InterPro" id="IPR053956">
    <property type="entry name" value="NPC1_MLD"/>
</dbReference>
<keyword evidence="14" id="KW-0753">Steroid metabolism</keyword>
<dbReference type="GO" id="GO:0015918">
    <property type="term" value="P:sterol transport"/>
    <property type="evidence" value="ECO:0007669"/>
    <property type="project" value="TreeGrafter"/>
</dbReference>
<evidence type="ECO:0000256" key="1">
    <source>
        <dbReference type="ARBA" id="ARBA00004127"/>
    </source>
</evidence>
<dbReference type="NCBIfam" id="TIGR00917">
    <property type="entry name" value="2A060601"/>
    <property type="match status" value="1"/>
</dbReference>
<keyword evidence="9" id="KW-0443">Lipid metabolism</keyword>
<dbReference type="Pfam" id="PF22314">
    <property type="entry name" value="NPC1_MLD"/>
    <property type="match status" value="1"/>
</dbReference>
<evidence type="ECO:0000256" key="2">
    <source>
        <dbReference type="ARBA" id="ARBA00005585"/>
    </source>
</evidence>
<comment type="caution">
    <text evidence="18">The sequence shown here is derived from an EMBL/GenBank/DDBJ whole genome shotgun (WGS) entry which is preliminary data.</text>
</comment>
<reference evidence="18 19" key="1">
    <citation type="submission" date="2020-08" db="EMBL/GenBank/DDBJ databases">
        <authorList>
            <person name="Hejnol A."/>
        </authorList>
    </citation>
    <scope>NUCLEOTIDE SEQUENCE [LARGE SCALE GENOMIC DNA]</scope>
</reference>
<keyword evidence="6" id="KW-0732">Signal</keyword>
<feature type="transmembrane region" description="Helical" evidence="16">
    <location>
        <begin position="337"/>
        <end position="357"/>
    </location>
</feature>
<feature type="transmembrane region" description="Helical" evidence="16">
    <location>
        <begin position="753"/>
        <end position="776"/>
    </location>
</feature>
<sequence>MVFTSENGGGKPIKVNSQPHCVWYDQCYKTPEGSMENCVSTEPARKLKDQQALKILAELCPSIYKNDGNDTRTCCTPRQLATLRDSVQVPRQILSRCPPCLRNFLDLFCTYTCGPDQSVFMDGVVRRSNPKGDSWTSVNITVSENFTIEMFDSCRDVINPSSNSKAMDILCGTTAADCTPLKLLNNFGDKKNNPMVPFQIYYIVSDEPVILNGSAKTPIRPNTTRCDGICSCQDCRNSCGSPVKPPKPSKGCSIIGINCPTFSMASIFLAFTVIFSSYLLFNFYSSFRNGKREAKTPQIDIVTKADVKCREKIGAWMQRMLKNFFTNLGRLCTKRPIVTIVIGIVICCILSSGIALFKVTTDPVQLWSASNSRARVEKRYFDDNFSPFYRITQVILHPKNQSQWLRQKSLPHNLDYELWGAALRKQFIIDALRLQEDLVNIVGQMDDGKNVTIQDVCFQPLAPDNKNCAIESILQYFQNNITVVNEKDEDEFQQVKSDYADHLSYCFKNPTAPVDLSKFKTPCLSAYGGPTFPWTALGGYTNVNYENSSALLITILLNNYKDKNFQDKALAWEKNVVKYLKNYTNDNITISFKAERSIEDELNRESHSDIKTIAISYSVMFIYVSVMLGHYRKFSTILIDSKVTLGLSGVLIVVVSVTSSLGFFSFIGIPATLIIIEVVPFLVLAVGVDNIFILVQCYQRLKEPEFSSTCIKERVSIALGLVGPSMLLTSVSESLAFFIAAVTSMPAVKVFSLYAGMAVLIDFLLQITCFVALMVLDAQRQQSNRPDCCCCINLNKESPIETPSTSENEERGVLYTFFKKFYAPFILNRFVRPIVMFTFIAWSCFCIGIVTKVKIGLDQKLSMPKDSYVISYFNDMNRYLNVGPPVYFVVEKGHNYTSTTGQNQLCGSSGCPHSSLLGKVYRESKIANYSYIAQPANSWLDDYFIWVQPDSTCCRKFKSNNSFVPSSLTCDSKTCVSCIESKANLINGRPNPEDFIKYLPWFLIDNPNMKCAKGGHAAYGTAVKLLRNKTSVGVGLMALWDISLNAVSLVNLIMGVGISVEFCSHIGRSFAMSIAPSRVQRASEALTDIGSSVFSGITLTKLGGILVLAFSKSQLFQVFYFRMYLGIVVFGAAHGLVFLPVLLSYVGPSINNAKRLEHQVSRLSTREEQDTDDNDKGPLIKFYE</sequence>
<dbReference type="GO" id="GO:0042632">
    <property type="term" value="P:cholesterol homeostasis"/>
    <property type="evidence" value="ECO:0007669"/>
    <property type="project" value="TreeGrafter"/>
</dbReference>
<dbReference type="AlphaFoldDB" id="A0A7I8VRQ0"/>
<dbReference type="Proteomes" id="UP000549394">
    <property type="component" value="Unassembled WGS sequence"/>
</dbReference>
<evidence type="ECO:0000256" key="16">
    <source>
        <dbReference type="SAM" id="Phobius"/>
    </source>
</evidence>
<protein>
    <submittedName>
        <fullName evidence="18">DgyrCDS6909</fullName>
    </submittedName>
</protein>
<dbReference type="GO" id="GO:0030299">
    <property type="term" value="P:intestinal cholesterol absorption"/>
    <property type="evidence" value="ECO:0007669"/>
    <property type="project" value="TreeGrafter"/>
</dbReference>